<evidence type="ECO:0000256" key="3">
    <source>
        <dbReference type="ARBA" id="ARBA00022679"/>
    </source>
</evidence>
<dbReference type="PROSITE" id="PS50880">
    <property type="entry name" value="TOPRIM"/>
    <property type="match status" value="1"/>
</dbReference>
<accession>A0ABW5RG18</accession>
<evidence type="ECO:0000256" key="10">
    <source>
        <dbReference type="ARBA" id="ARBA00023125"/>
    </source>
</evidence>
<dbReference type="Gene3D" id="3.40.1360.10">
    <property type="match status" value="1"/>
</dbReference>
<dbReference type="EC" id="2.7.7.101" evidence="12"/>
<organism evidence="15 16">
    <name type="scientific">Gulosibacter bifidus</name>
    <dbReference type="NCBI Taxonomy" id="272239"/>
    <lineage>
        <taxon>Bacteria</taxon>
        <taxon>Bacillati</taxon>
        <taxon>Actinomycetota</taxon>
        <taxon>Actinomycetes</taxon>
        <taxon>Micrococcales</taxon>
        <taxon>Microbacteriaceae</taxon>
        <taxon>Gulosibacter</taxon>
    </lineage>
</organism>
<keyword evidence="11 12" id="KW-0804">Transcription</keyword>
<dbReference type="Gene3D" id="3.90.980.10">
    <property type="entry name" value="DNA primase, catalytic core, N-terminal domain"/>
    <property type="match status" value="1"/>
</dbReference>
<feature type="zinc finger region" description="CHC2-type" evidence="12">
    <location>
        <begin position="40"/>
        <end position="64"/>
    </location>
</feature>
<dbReference type="InterPro" id="IPR030846">
    <property type="entry name" value="DnaG_bac"/>
</dbReference>
<keyword evidence="8 12" id="KW-0862">Zinc</keyword>
<evidence type="ECO:0000313" key="16">
    <source>
        <dbReference type="Proteomes" id="UP001597453"/>
    </source>
</evidence>
<dbReference type="InterPro" id="IPR037068">
    <property type="entry name" value="DNA_primase_core_N_sf"/>
</dbReference>
<dbReference type="NCBIfam" id="TIGR01391">
    <property type="entry name" value="dnaG"/>
    <property type="match status" value="1"/>
</dbReference>
<keyword evidence="3 12" id="KW-0808">Transferase</keyword>
<sequence length="619" mass="68974">MARIQRADIDQVRERTNIEDVVGEYVTLKSAGVGSKKGLCPFHDERTPSFHIRPQLGFYHCFGCGESGDVYSFLQKIDHVTFVEAVERLAARIGYTLTYEEGSAAPVEPSNRLRLLQANAAAAEFFQAQLARPEAQAGRDFLGARAFSAEAAAHFGIGFAPQSWDALTNHLRGLGYSMQDLQDAGLVSTNDRGRHYDRFRGRLVWPIRDTSGQTVGFGARKLFDDDKGPKYLNTPETPVYHKSKVLYGLDLAKRDIARNHEVVVVEGYTDVMAAHLAGITTAVATCGTSFGVDHIKILRRIMDDESNRGRVIFNFDPDEAGRKAAMRAFAEENRFVAQTFVAVAPDGLDPCDLRLKHGAAAVQSLVNSPMPMYEFVIKEQLKRHDLRNAEGRVAALREAAPVICGIRDRALRPEYTRQLAGWLGMDLEQVRAEVRRAEHQIQQPAGEYQDPSMGTPTPSVRISDLPNDPTTRHERDVIAAVLQYPHMLSEAQLDGVLTYRFGDAALDTIRNAIITSRPYLGTPQWLPNVQEDLPQAFMPLAMDLSMVPLPTGPGPEQVAAYVRSLASSLIERDLLRRKAELLSELQRTDIEVDPMRHRELSEELVAVERQKRAIREHAG</sequence>
<dbReference type="SUPFAM" id="SSF57783">
    <property type="entry name" value="Zinc beta-ribbon"/>
    <property type="match status" value="1"/>
</dbReference>
<keyword evidence="2 12" id="KW-0639">Primosome</keyword>
<dbReference type="PIRSF" id="PIRSF002811">
    <property type="entry name" value="DnaG"/>
    <property type="match status" value="1"/>
</dbReference>
<evidence type="ECO:0000256" key="6">
    <source>
        <dbReference type="ARBA" id="ARBA00022723"/>
    </source>
</evidence>
<dbReference type="PANTHER" id="PTHR30313">
    <property type="entry name" value="DNA PRIMASE"/>
    <property type="match status" value="1"/>
</dbReference>
<dbReference type="Proteomes" id="UP001597453">
    <property type="component" value="Unassembled WGS sequence"/>
</dbReference>
<evidence type="ECO:0000313" key="15">
    <source>
        <dbReference type="EMBL" id="MFD2674005.1"/>
    </source>
</evidence>
<evidence type="ECO:0000256" key="11">
    <source>
        <dbReference type="ARBA" id="ARBA00023163"/>
    </source>
</evidence>
<evidence type="ECO:0000256" key="8">
    <source>
        <dbReference type="ARBA" id="ARBA00022833"/>
    </source>
</evidence>
<dbReference type="Gene3D" id="3.90.580.10">
    <property type="entry name" value="Zinc finger, CHC2-type domain"/>
    <property type="match status" value="1"/>
</dbReference>
<dbReference type="InterPro" id="IPR006171">
    <property type="entry name" value="TOPRIM_dom"/>
</dbReference>
<dbReference type="EMBL" id="JBHUNF010000001">
    <property type="protein sequence ID" value="MFD2674005.1"/>
    <property type="molecule type" value="Genomic_DNA"/>
</dbReference>
<keyword evidence="9" id="KW-0460">Magnesium</keyword>
<keyword evidence="1 12" id="KW-0240">DNA-directed RNA polymerase</keyword>
<evidence type="ECO:0000256" key="2">
    <source>
        <dbReference type="ARBA" id="ARBA00022515"/>
    </source>
</evidence>
<evidence type="ECO:0000256" key="12">
    <source>
        <dbReference type="HAMAP-Rule" id="MF_00974"/>
    </source>
</evidence>
<dbReference type="InterPro" id="IPR036977">
    <property type="entry name" value="DNA_primase_Znf_CHC2"/>
</dbReference>
<comment type="similarity">
    <text evidence="12 13">Belongs to the DnaG primase family.</text>
</comment>
<dbReference type="Pfam" id="PF08275">
    <property type="entry name" value="DNAG_N"/>
    <property type="match status" value="1"/>
</dbReference>
<dbReference type="Pfam" id="PF10410">
    <property type="entry name" value="DnaB_bind"/>
    <property type="match status" value="1"/>
</dbReference>
<feature type="domain" description="Toprim" evidence="14">
    <location>
        <begin position="260"/>
        <end position="345"/>
    </location>
</feature>
<evidence type="ECO:0000256" key="4">
    <source>
        <dbReference type="ARBA" id="ARBA00022695"/>
    </source>
</evidence>
<dbReference type="InterPro" id="IPR006295">
    <property type="entry name" value="DNA_primase_DnaG"/>
</dbReference>
<keyword evidence="5 12" id="KW-0235">DNA replication</keyword>
<proteinExistence type="inferred from homology"/>
<dbReference type="Pfam" id="PF01807">
    <property type="entry name" value="Zn_ribbon_DnaG"/>
    <property type="match status" value="1"/>
</dbReference>
<name>A0ABW5RG18_9MICO</name>
<comment type="catalytic activity">
    <reaction evidence="12">
        <text>ssDNA + n NTP = ssDNA/pppN(pN)n-1 hybrid + (n-1) diphosphate.</text>
        <dbReference type="EC" id="2.7.7.101"/>
    </reaction>
</comment>
<dbReference type="SUPFAM" id="SSF56731">
    <property type="entry name" value="DNA primase core"/>
    <property type="match status" value="1"/>
</dbReference>
<keyword evidence="7 12" id="KW-0863">Zinc-finger</keyword>
<dbReference type="SMART" id="SM00400">
    <property type="entry name" value="ZnF_CHCC"/>
    <property type="match status" value="1"/>
</dbReference>
<gene>
    <name evidence="12 15" type="primary">dnaG</name>
    <name evidence="15" type="ORF">ACFSUQ_01625</name>
</gene>
<dbReference type="InterPro" id="IPR002694">
    <property type="entry name" value="Znf_CHC2"/>
</dbReference>
<dbReference type="Pfam" id="PF13662">
    <property type="entry name" value="Toprim_4"/>
    <property type="match status" value="1"/>
</dbReference>
<protein>
    <recommendedName>
        <fullName evidence="12 13">DNA primase</fullName>
        <ecNumber evidence="12">2.7.7.101</ecNumber>
    </recommendedName>
</protein>
<keyword evidence="10 12" id="KW-0238">DNA-binding</keyword>
<reference evidence="16" key="1">
    <citation type="journal article" date="2019" name="Int. J. Syst. Evol. Microbiol.">
        <title>The Global Catalogue of Microorganisms (GCM) 10K type strain sequencing project: providing services to taxonomists for standard genome sequencing and annotation.</title>
        <authorList>
            <consortium name="The Broad Institute Genomics Platform"/>
            <consortium name="The Broad Institute Genome Sequencing Center for Infectious Disease"/>
            <person name="Wu L."/>
            <person name="Ma J."/>
        </authorList>
    </citation>
    <scope>NUCLEOTIDE SEQUENCE [LARGE SCALE GENOMIC DNA]</scope>
    <source>
        <strain evidence="16">TISTR 1511</strain>
    </source>
</reference>
<dbReference type="InterPro" id="IPR050219">
    <property type="entry name" value="DnaG_primase"/>
</dbReference>
<dbReference type="SMART" id="SM00493">
    <property type="entry name" value="TOPRIM"/>
    <property type="match status" value="1"/>
</dbReference>
<comment type="cofactor">
    <cofactor evidence="12 13">
        <name>Zn(2+)</name>
        <dbReference type="ChEBI" id="CHEBI:29105"/>
    </cofactor>
    <text evidence="12 13">Binds 1 zinc ion per monomer.</text>
</comment>
<dbReference type="CDD" id="cd03364">
    <property type="entry name" value="TOPRIM_DnaG_primases"/>
    <property type="match status" value="1"/>
</dbReference>
<dbReference type="InterPro" id="IPR019475">
    <property type="entry name" value="DNA_primase_DnaB-bd"/>
</dbReference>
<dbReference type="InterPro" id="IPR013264">
    <property type="entry name" value="DNAG_N"/>
</dbReference>
<keyword evidence="6 12" id="KW-0479">Metal-binding</keyword>
<evidence type="ECO:0000256" key="9">
    <source>
        <dbReference type="ARBA" id="ARBA00022842"/>
    </source>
</evidence>
<evidence type="ECO:0000256" key="1">
    <source>
        <dbReference type="ARBA" id="ARBA00022478"/>
    </source>
</evidence>
<keyword evidence="16" id="KW-1185">Reference proteome</keyword>
<evidence type="ECO:0000256" key="5">
    <source>
        <dbReference type="ARBA" id="ARBA00022705"/>
    </source>
</evidence>
<comment type="caution">
    <text evidence="15">The sequence shown here is derived from an EMBL/GenBank/DDBJ whole genome shotgun (WGS) entry which is preliminary data.</text>
</comment>
<comment type="domain">
    <text evidence="12">Contains an N-terminal zinc-binding domain, a central core domain that contains the primase activity, and a C-terminal DnaB-binding domain.</text>
</comment>
<evidence type="ECO:0000256" key="7">
    <source>
        <dbReference type="ARBA" id="ARBA00022771"/>
    </source>
</evidence>
<dbReference type="RefSeq" id="WP_066054826.1">
    <property type="nucleotide sequence ID" value="NZ_JBHUNF010000001.1"/>
</dbReference>
<comment type="subunit">
    <text evidence="12">Monomer. Interacts with DnaB.</text>
</comment>
<keyword evidence="4 12" id="KW-0548">Nucleotidyltransferase</keyword>
<evidence type="ECO:0000256" key="13">
    <source>
        <dbReference type="PIRNR" id="PIRNR002811"/>
    </source>
</evidence>
<dbReference type="PANTHER" id="PTHR30313:SF2">
    <property type="entry name" value="DNA PRIMASE"/>
    <property type="match status" value="1"/>
</dbReference>
<dbReference type="HAMAP" id="MF_00974">
    <property type="entry name" value="DNA_primase_DnaG"/>
    <property type="match status" value="1"/>
</dbReference>
<dbReference type="InterPro" id="IPR034151">
    <property type="entry name" value="TOPRIM_DnaG_bac"/>
</dbReference>
<comment type="function">
    <text evidence="12 13">RNA polymerase that catalyzes the synthesis of short RNA molecules used as primers for DNA polymerase during DNA replication.</text>
</comment>
<evidence type="ECO:0000259" key="14">
    <source>
        <dbReference type="PROSITE" id="PS50880"/>
    </source>
</evidence>